<gene>
    <name evidence="1" type="ORF">HMPREF0372_03313</name>
</gene>
<sequence length="41" mass="4875">MDCAILQKLIRRLLTDSALKSKQKEMFQRYSDLWNISFLVA</sequence>
<organism evidence="1 2">
    <name type="scientific">Flavonifractor plautii ATCC 29863</name>
    <dbReference type="NCBI Taxonomy" id="411475"/>
    <lineage>
        <taxon>Bacteria</taxon>
        <taxon>Bacillati</taxon>
        <taxon>Bacillota</taxon>
        <taxon>Clostridia</taxon>
        <taxon>Eubacteriales</taxon>
        <taxon>Oscillospiraceae</taxon>
        <taxon>Flavonifractor</taxon>
    </lineage>
</organism>
<name>G9YUU1_FLAPL</name>
<evidence type="ECO:0000313" key="2">
    <source>
        <dbReference type="Proteomes" id="UP000004459"/>
    </source>
</evidence>
<accession>G9YUU1</accession>
<proteinExistence type="predicted"/>
<dbReference type="Proteomes" id="UP000004459">
    <property type="component" value="Unassembled WGS sequence"/>
</dbReference>
<protein>
    <submittedName>
        <fullName evidence="1">Uncharacterized protein</fullName>
    </submittedName>
</protein>
<dbReference type="HOGENOM" id="CLU_3270407_0_0_9"/>
<comment type="caution">
    <text evidence="1">The sequence shown here is derived from an EMBL/GenBank/DDBJ whole genome shotgun (WGS) entry which is preliminary data.</text>
</comment>
<evidence type="ECO:0000313" key="1">
    <source>
        <dbReference type="EMBL" id="EHM41541.1"/>
    </source>
</evidence>
<reference evidence="1 2" key="1">
    <citation type="submission" date="2011-08" db="EMBL/GenBank/DDBJ databases">
        <authorList>
            <person name="Weinstock G."/>
            <person name="Sodergren E."/>
            <person name="Clifton S."/>
            <person name="Fulton L."/>
            <person name="Fulton B."/>
            <person name="Courtney L."/>
            <person name="Fronick C."/>
            <person name="Harrison M."/>
            <person name="Strong C."/>
            <person name="Farmer C."/>
            <person name="Delahaunty K."/>
            <person name="Markovic C."/>
            <person name="Hall O."/>
            <person name="Minx P."/>
            <person name="Tomlinson C."/>
            <person name="Mitreva M."/>
            <person name="Hou S."/>
            <person name="Chen J."/>
            <person name="Wollam A."/>
            <person name="Pepin K.H."/>
            <person name="Johnson M."/>
            <person name="Bhonagiri V."/>
            <person name="Zhang X."/>
            <person name="Suruliraj S."/>
            <person name="Warren W."/>
            <person name="Chinwalla A."/>
            <person name="Mardis E.R."/>
            <person name="Wilson R.K."/>
        </authorList>
    </citation>
    <scope>NUCLEOTIDE SEQUENCE [LARGE SCALE GENOMIC DNA]</scope>
    <source>
        <strain evidence="1 2">ATCC 29863</strain>
    </source>
</reference>
<dbReference type="EMBL" id="AGCK01000270">
    <property type="protein sequence ID" value="EHM41541.1"/>
    <property type="molecule type" value="Genomic_DNA"/>
</dbReference>
<dbReference type="AlphaFoldDB" id="G9YUU1"/>